<dbReference type="Pfam" id="PF00326">
    <property type="entry name" value="Peptidase_S9"/>
    <property type="match status" value="1"/>
</dbReference>
<dbReference type="GO" id="GO:0052689">
    <property type="term" value="F:carboxylic ester hydrolase activity"/>
    <property type="evidence" value="ECO:0007669"/>
    <property type="project" value="UniProtKB-ARBA"/>
</dbReference>
<evidence type="ECO:0000313" key="4">
    <source>
        <dbReference type="EMBL" id="SEJ64580.1"/>
    </source>
</evidence>
<feature type="signal peptide" evidence="2">
    <location>
        <begin position="1"/>
        <end position="20"/>
    </location>
</feature>
<evidence type="ECO:0000259" key="3">
    <source>
        <dbReference type="Pfam" id="PF00326"/>
    </source>
</evidence>
<dbReference type="PANTHER" id="PTHR22946">
    <property type="entry name" value="DIENELACTONE HYDROLASE DOMAIN-CONTAINING PROTEIN-RELATED"/>
    <property type="match status" value="1"/>
</dbReference>
<name>A0A1H7ARS8_9RHOB</name>
<evidence type="ECO:0000256" key="1">
    <source>
        <dbReference type="ARBA" id="ARBA00022801"/>
    </source>
</evidence>
<protein>
    <submittedName>
        <fullName evidence="4">Prolyl oligopeptidase family protein</fullName>
    </submittedName>
</protein>
<dbReference type="EMBL" id="FNYD01000006">
    <property type="protein sequence ID" value="SEJ64580.1"/>
    <property type="molecule type" value="Genomic_DNA"/>
</dbReference>
<keyword evidence="2" id="KW-0732">Signal</keyword>
<keyword evidence="1" id="KW-0378">Hydrolase</keyword>
<feature type="chain" id="PRO_5011491241" evidence="2">
    <location>
        <begin position="21"/>
        <end position="196"/>
    </location>
</feature>
<dbReference type="InterPro" id="IPR001375">
    <property type="entry name" value="Peptidase_S9_cat"/>
</dbReference>
<organism evidence="4 5">
    <name type="scientific">Cribrihabitans marinus</name>
    <dbReference type="NCBI Taxonomy" id="1227549"/>
    <lineage>
        <taxon>Bacteria</taxon>
        <taxon>Pseudomonadati</taxon>
        <taxon>Pseudomonadota</taxon>
        <taxon>Alphaproteobacteria</taxon>
        <taxon>Rhodobacterales</taxon>
        <taxon>Paracoccaceae</taxon>
        <taxon>Cribrihabitans</taxon>
    </lineage>
</organism>
<keyword evidence="5" id="KW-1185">Reference proteome</keyword>
<dbReference type="InterPro" id="IPR029058">
    <property type="entry name" value="AB_hydrolase_fold"/>
</dbReference>
<proteinExistence type="predicted"/>
<dbReference type="PANTHER" id="PTHR22946:SF9">
    <property type="entry name" value="POLYKETIDE TRANSFERASE AF380"/>
    <property type="match status" value="1"/>
</dbReference>
<dbReference type="InterPro" id="IPR050261">
    <property type="entry name" value="FrsA_esterase"/>
</dbReference>
<evidence type="ECO:0000313" key="5">
    <source>
        <dbReference type="Proteomes" id="UP000199379"/>
    </source>
</evidence>
<feature type="domain" description="Peptidase S9 prolyl oligopeptidase catalytic" evidence="3">
    <location>
        <begin position="87"/>
        <end position="166"/>
    </location>
</feature>
<evidence type="ECO:0000256" key="2">
    <source>
        <dbReference type="SAM" id="SignalP"/>
    </source>
</evidence>
<dbReference type="SUPFAM" id="SSF53474">
    <property type="entry name" value="alpha/beta-Hydrolases"/>
    <property type="match status" value="1"/>
</dbReference>
<gene>
    <name evidence="4" type="ORF">SAMN05444007_10629</name>
</gene>
<dbReference type="Proteomes" id="UP000199379">
    <property type="component" value="Unassembled WGS sequence"/>
</dbReference>
<reference evidence="4 5" key="1">
    <citation type="submission" date="2016-10" db="EMBL/GenBank/DDBJ databases">
        <authorList>
            <person name="de Groot N.N."/>
        </authorList>
    </citation>
    <scope>NUCLEOTIDE SEQUENCE [LARGE SCALE GENOMIC DNA]</scope>
    <source>
        <strain evidence="4 5">DSM 29340</strain>
    </source>
</reference>
<dbReference type="Gene3D" id="3.40.50.1820">
    <property type="entry name" value="alpha/beta hydrolase"/>
    <property type="match status" value="1"/>
</dbReference>
<dbReference type="STRING" id="1227549.SAMN05444007_10629"/>
<accession>A0A1H7ARS8</accession>
<sequence length="196" mass="20743">MRCLSVFLVLIALLPVTVSASGFQRAETMTSPPIEIGIWYPSHSAVTAAANVPFGQALALDGESDGDKLPLIVLSHGNHSRLGVHSHRALALAEAGYVAVALTHPGDNDQNRLTTGSDWLVSRPADISRTIDHMLSDWTHAKRIDPDRIGVYGFSAGGYTALAAAGAVIDTHLIASYCAEVPQEYSCPVLSVACQP</sequence>
<dbReference type="AlphaFoldDB" id="A0A1H7ARS8"/>